<dbReference type="EMBL" id="BMEY01000004">
    <property type="protein sequence ID" value="GGA67728.1"/>
    <property type="molecule type" value="Genomic_DNA"/>
</dbReference>
<reference evidence="2" key="1">
    <citation type="journal article" date="2014" name="Int. J. Syst. Evol. Microbiol.">
        <title>Complete genome sequence of Corynebacterium casei LMG S-19264T (=DSM 44701T), isolated from a smear-ripened cheese.</title>
        <authorList>
            <consortium name="US DOE Joint Genome Institute (JGI-PGF)"/>
            <person name="Walter F."/>
            <person name="Albersmeier A."/>
            <person name="Kalinowski J."/>
            <person name="Ruckert C."/>
        </authorList>
    </citation>
    <scope>NUCLEOTIDE SEQUENCE</scope>
    <source>
        <strain evidence="2">CGMCC 1.12408</strain>
    </source>
</reference>
<keyword evidence="1" id="KW-0472">Membrane</keyword>
<evidence type="ECO:0000256" key="1">
    <source>
        <dbReference type="SAM" id="Phobius"/>
    </source>
</evidence>
<evidence type="ECO:0000313" key="2">
    <source>
        <dbReference type="EMBL" id="GGA67728.1"/>
    </source>
</evidence>
<comment type="caution">
    <text evidence="2">The sequence shown here is derived from an EMBL/GenBank/DDBJ whole genome shotgun (WGS) entry which is preliminary data.</text>
</comment>
<evidence type="ECO:0008006" key="4">
    <source>
        <dbReference type="Google" id="ProtNLM"/>
    </source>
</evidence>
<dbReference type="RefSeq" id="WP_188383548.1">
    <property type="nucleotide sequence ID" value="NZ_BMEY01000004.1"/>
</dbReference>
<keyword evidence="1" id="KW-0812">Transmembrane</keyword>
<evidence type="ECO:0000313" key="3">
    <source>
        <dbReference type="Proteomes" id="UP000613512"/>
    </source>
</evidence>
<proteinExistence type="predicted"/>
<keyword evidence="3" id="KW-1185">Reference proteome</keyword>
<keyword evidence="1" id="KW-1133">Transmembrane helix</keyword>
<accession>A0A916RSM7</accession>
<feature type="transmembrane region" description="Helical" evidence="1">
    <location>
        <begin position="6"/>
        <end position="25"/>
    </location>
</feature>
<protein>
    <recommendedName>
        <fullName evidence="4">Outer membrane protein assembly factor BamE</fullName>
    </recommendedName>
</protein>
<organism evidence="2 3">
    <name type="scientific">Ornithinibacillus halotolerans</name>
    <dbReference type="NCBI Taxonomy" id="1274357"/>
    <lineage>
        <taxon>Bacteria</taxon>
        <taxon>Bacillati</taxon>
        <taxon>Bacillota</taxon>
        <taxon>Bacilli</taxon>
        <taxon>Bacillales</taxon>
        <taxon>Bacillaceae</taxon>
        <taxon>Ornithinibacillus</taxon>
    </lineage>
</organism>
<name>A0A916RSM7_9BACI</name>
<reference evidence="2" key="2">
    <citation type="submission" date="2020-09" db="EMBL/GenBank/DDBJ databases">
        <authorList>
            <person name="Sun Q."/>
            <person name="Zhou Y."/>
        </authorList>
    </citation>
    <scope>NUCLEOTIDE SEQUENCE</scope>
    <source>
        <strain evidence="2">CGMCC 1.12408</strain>
    </source>
</reference>
<gene>
    <name evidence="2" type="ORF">GCM10008025_09470</name>
</gene>
<dbReference type="Proteomes" id="UP000613512">
    <property type="component" value="Unassembled WGS sequence"/>
</dbReference>
<dbReference type="AlphaFoldDB" id="A0A916RSM7"/>
<sequence>MNKKIFVAITLVGIVAIAAYFLFFNQDKFSSERWKNEPKERGEMVDDFISTYGIIGMDKAEIMELLGEPENVYFEDPKNIVYYLGDEPSMIKIDSYWLIIWFNEDNEAVDYELKTD</sequence>